<organism evidence="1 2">
    <name type="scientific">Castilleja foliolosa</name>
    <dbReference type="NCBI Taxonomy" id="1961234"/>
    <lineage>
        <taxon>Eukaryota</taxon>
        <taxon>Viridiplantae</taxon>
        <taxon>Streptophyta</taxon>
        <taxon>Embryophyta</taxon>
        <taxon>Tracheophyta</taxon>
        <taxon>Spermatophyta</taxon>
        <taxon>Magnoliopsida</taxon>
        <taxon>eudicotyledons</taxon>
        <taxon>Gunneridae</taxon>
        <taxon>Pentapetalae</taxon>
        <taxon>asterids</taxon>
        <taxon>lamiids</taxon>
        <taxon>Lamiales</taxon>
        <taxon>Orobanchaceae</taxon>
        <taxon>Pedicularideae</taxon>
        <taxon>Castillejinae</taxon>
        <taxon>Castilleja</taxon>
    </lineage>
</organism>
<dbReference type="InterPro" id="IPR034563">
    <property type="entry name" value="PALE_CRESS"/>
</dbReference>
<comment type="caution">
    <text evidence="1">The sequence shown here is derived from an EMBL/GenBank/DDBJ whole genome shotgun (WGS) entry which is preliminary data.</text>
</comment>
<dbReference type="PANTHER" id="PTHR37219">
    <property type="entry name" value="PROTEIN PALE CRESS, CHLOROPLASTIC"/>
    <property type="match status" value="1"/>
</dbReference>
<dbReference type="PANTHER" id="PTHR37219:SF1">
    <property type="entry name" value="PROTEIN PALE CRESS, CHLOROPLASTIC"/>
    <property type="match status" value="1"/>
</dbReference>
<gene>
    <name evidence="1" type="ORF">CASFOL_021448</name>
</gene>
<proteinExistence type="predicted"/>
<dbReference type="EMBL" id="JAVIJP010000028">
    <property type="protein sequence ID" value="KAL3634394.1"/>
    <property type="molecule type" value="Genomic_DNA"/>
</dbReference>
<evidence type="ECO:0000313" key="1">
    <source>
        <dbReference type="EMBL" id="KAL3634394.1"/>
    </source>
</evidence>
<name>A0ABD3CXU4_9LAMI</name>
<protein>
    <submittedName>
        <fullName evidence="1">Uncharacterized protein</fullName>
    </submittedName>
</protein>
<dbReference type="AlphaFoldDB" id="A0ABD3CXU4"/>
<evidence type="ECO:0000313" key="2">
    <source>
        <dbReference type="Proteomes" id="UP001632038"/>
    </source>
</evidence>
<sequence length="177" mass="20573">MLKVGVHHYNGRSGRNRLDLARCDDEKDAIRSLDLLYRRVETEILKREATPAMRLLNDLLNMHDGFDDDGWLKVCKKQMVETFPREDPFSILVPPGFDIDTHQGPIRPNVEADDVFFRVHFIREVNQLLQEVRSVQEVALNTQSFDPKSVANRLKQQEKRAIRQVVGLLDLPINLTW</sequence>
<dbReference type="Proteomes" id="UP001632038">
    <property type="component" value="Unassembled WGS sequence"/>
</dbReference>
<keyword evidence="2" id="KW-1185">Reference proteome</keyword>
<accession>A0ABD3CXU4</accession>
<reference evidence="2" key="1">
    <citation type="journal article" date="2024" name="IScience">
        <title>Strigolactones Initiate the Formation of Haustorium-like Structures in Castilleja.</title>
        <authorList>
            <person name="Buerger M."/>
            <person name="Peterson D."/>
            <person name="Chory J."/>
        </authorList>
    </citation>
    <scope>NUCLEOTIDE SEQUENCE [LARGE SCALE GENOMIC DNA]</scope>
</reference>